<dbReference type="STRING" id="180088.A0A1J8Q914"/>
<proteinExistence type="predicted"/>
<evidence type="ECO:0008006" key="3">
    <source>
        <dbReference type="Google" id="ProtNLM"/>
    </source>
</evidence>
<dbReference type="InterPro" id="IPR032675">
    <property type="entry name" value="LRR_dom_sf"/>
</dbReference>
<reference evidence="1 2" key="1">
    <citation type="submission" date="2016-03" db="EMBL/GenBank/DDBJ databases">
        <title>Comparative genomics of the ectomycorrhizal sister species Rhizopogon vinicolor and Rhizopogon vesiculosus (Basidiomycota: Boletales) reveals a divergence of the mating type B locus.</title>
        <authorList>
            <person name="Mujic A.B."/>
            <person name="Kuo A."/>
            <person name="Tritt A."/>
            <person name="Lipzen A."/>
            <person name="Chen C."/>
            <person name="Johnson J."/>
            <person name="Sharma A."/>
            <person name="Barry K."/>
            <person name="Grigoriev I.V."/>
            <person name="Spatafora J.W."/>
        </authorList>
    </citation>
    <scope>NUCLEOTIDE SEQUENCE [LARGE SCALE GENOMIC DNA]</scope>
    <source>
        <strain evidence="1 2">AM-OR11-056</strain>
    </source>
</reference>
<protein>
    <recommendedName>
        <fullName evidence="3">F-box domain-containing protein</fullName>
    </recommendedName>
</protein>
<name>A0A1J8Q914_9AGAM</name>
<dbReference type="Proteomes" id="UP000183567">
    <property type="component" value="Unassembled WGS sequence"/>
</dbReference>
<keyword evidence="2" id="KW-1185">Reference proteome</keyword>
<dbReference type="Gene3D" id="3.80.10.10">
    <property type="entry name" value="Ribonuclease Inhibitor"/>
    <property type="match status" value="1"/>
</dbReference>
<accession>A0A1J8Q914</accession>
<dbReference type="EMBL" id="LVVM01001992">
    <property type="protein sequence ID" value="OJA17485.1"/>
    <property type="molecule type" value="Genomic_DNA"/>
</dbReference>
<gene>
    <name evidence="1" type="ORF">AZE42_13246</name>
</gene>
<dbReference type="OrthoDB" id="2662061at2759"/>
<evidence type="ECO:0000313" key="2">
    <source>
        <dbReference type="Proteomes" id="UP000183567"/>
    </source>
</evidence>
<evidence type="ECO:0000313" key="1">
    <source>
        <dbReference type="EMBL" id="OJA17485.1"/>
    </source>
</evidence>
<sequence>MHWDDWGDDEDYYDIFQDYHPATDLPPSKSTLVSAERVCKRWKCVLLQMPSLWSVLQISLREGAASLEHARTFLRRSGTHPLEITLLWDDLAWIDPGELEINYPTEGVPPSRQVIMAGIHLVFLMQEFYAHVHRWREFALRTTSVVHAIQALSIMSCPSVHPANILKKLHLQLVHNEEHAHYDIHEPSLFPGSAPPIRDLLLFSINCSWLPSSMFSSHLVNFRMHYNHDGYNHDDNTRTVLLSQLSGGLSNLQSLSLELEQCVGILHVQGLIALPQLRSLAIKSRSMVCWAVDFLRNVRMPNLRILTLDGVGTQPGPVNLEIIIAELVRLTDPDIMKDPTSFLLELDELHLLHFSHRTDTALVHRLYKQMTTVKILTLGPGARDENIVLAAGLLPTPDGLGDLPLPGLRTLIVFDLLKYLMWDLVHNRSLVASPLEELYYYTDQLIKADHWPVERFYAIDDVESYRYCDIVSRQWCLYKPEL</sequence>
<dbReference type="AlphaFoldDB" id="A0A1J8Q914"/>
<organism evidence="1 2">
    <name type="scientific">Rhizopogon vesiculosus</name>
    <dbReference type="NCBI Taxonomy" id="180088"/>
    <lineage>
        <taxon>Eukaryota</taxon>
        <taxon>Fungi</taxon>
        <taxon>Dikarya</taxon>
        <taxon>Basidiomycota</taxon>
        <taxon>Agaricomycotina</taxon>
        <taxon>Agaricomycetes</taxon>
        <taxon>Agaricomycetidae</taxon>
        <taxon>Boletales</taxon>
        <taxon>Suillineae</taxon>
        <taxon>Rhizopogonaceae</taxon>
        <taxon>Rhizopogon</taxon>
    </lineage>
</organism>
<dbReference type="SUPFAM" id="SSF52047">
    <property type="entry name" value="RNI-like"/>
    <property type="match status" value="1"/>
</dbReference>
<comment type="caution">
    <text evidence="1">The sequence shown here is derived from an EMBL/GenBank/DDBJ whole genome shotgun (WGS) entry which is preliminary data.</text>
</comment>